<evidence type="ECO:0000256" key="1">
    <source>
        <dbReference type="SAM" id="Phobius"/>
    </source>
</evidence>
<feature type="transmembrane region" description="Helical" evidence="1">
    <location>
        <begin position="299"/>
        <end position="318"/>
    </location>
</feature>
<proteinExistence type="predicted"/>
<keyword evidence="1" id="KW-1133">Transmembrane helix</keyword>
<dbReference type="Pfam" id="PF05226">
    <property type="entry name" value="CHASE2"/>
    <property type="match status" value="1"/>
</dbReference>
<dbReference type="EMBL" id="CP073910">
    <property type="protein sequence ID" value="QUT04597.1"/>
    <property type="molecule type" value="Genomic_DNA"/>
</dbReference>
<organism evidence="3 4">
    <name type="scientific">Sphingobium phenoxybenzoativorans</name>
    <dbReference type="NCBI Taxonomy" id="1592790"/>
    <lineage>
        <taxon>Bacteria</taxon>
        <taxon>Pseudomonadati</taxon>
        <taxon>Pseudomonadota</taxon>
        <taxon>Alphaproteobacteria</taxon>
        <taxon>Sphingomonadales</taxon>
        <taxon>Sphingomonadaceae</taxon>
        <taxon>Sphingobium</taxon>
    </lineage>
</organism>
<accession>A0A975K6X8</accession>
<name>A0A975K6X8_9SPHN</name>
<dbReference type="SUPFAM" id="SSF141868">
    <property type="entry name" value="EAL domain-like"/>
    <property type="match status" value="1"/>
</dbReference>
<dbReference type="InterPro" id="IPR007890">
    <property type="entry name" value="CHASE2"/>
</dbReference>
<dbReference type="GO" id="GO:0071111">
    <property type="term" value="F:cyclic-guanylate-specific phosphodiesterase activity"/>
    <property type="evidence" value="ECO:0007669"/>
    <property type="project" value="InterPro"/>
</dbReference>
<evidence type="ECO:0000259" key="2">
    <source>
        <dbReference type="PROSITE" id="PS50883"/>
    </source>
</evidence>
<dbReference type="AlphaFoldDB" id="A0A975K6X8"/>
<sequence length="772" mass="83768">MPPAPFRARAKALFKKRQLLIWLALASLLVGVTAFGEPLDLSLHTLRNKIRSQPVSGKVVVVGIDDDSLMKVGPWPWNREKLATLTQRLFDNGANRVFIDIFLRSGEPQGDRRLAQVVARYPGRVLVTSGLGNPGTAQAGKFVLPMPEIAKVSETVSELKWLEFWNGVATLTYASSIDGKPHRSMESAIANVSGGVDEKYPIDYSFRVASIPYLSAAHVLSDTNAAVSVKGRDVLIGINSPTTGDMFFVPGQTRSARPFIVVAGAETLLRGRPLVLGWWPGWLLAVGGAACLLYAKRRIWGSAAAFVTLTAVLVGPLLLEANNIFIDVAPAIVLILSAMVAAAWLRFGARKRSQGATNPVSGLPTATAILHGDQLDSGFLVAVRVRHFIDIISALPPDRERELLKQIVTRMTLGTGGAQLLHGDDGNFFWLAPSPEQATVIDQFKALQLIFRTPIQVFDRSFDVDVAFGLDQETHMPLSHRLASALAAAHAASQQGVGWKVHDPATSGAKEWTLSLLGELDQAIQSGQIWVAYQPKLDLATRTFVGAEALVRWTHATRGPINPAEFVEVADRHGRIGKITSFVLEDAAQLVKDARQWVPNFTVSVNISPSQLTNREVIDMVDAVLLRHDIPAESLILEVTESAAMAEEGTAQALLEELREKGVGLSIDDYGTGMSTLEYLRRIPASELKVDRRFASALATNAQDQAVMRSTIELAHALGMKVVVEGIEQAETLYMLAGMGCDIGQGYHIGRPADGTSLLELLEPQKHWAFTG</sequence>
<evidence type="ECO:0000313" key="4">
    <source>
        <dbReference type="Proteomes" id="UP000681425"/>
    </source>
</evidence>
<dbReference type="Gene3D" id="3.20.20.450">
    <property type="entry name" value="EAL domain"/>
    <property type="match status" value="1"/>
</dbReference>
<dbReference type="InterPro" id="IPR001633">
    <property type="entry name" value="EAL_dom"/>
</dbReference>
<dbReference type="SMART" id="SM00052">
    <property type="entry name" value="EAL"/>
    <property type="match status" value="1"/>
</dbReference>
<dbReference type="PANTHER" id="PTHR33121:SF70">
    <property type="entry name" value="SIGNALING PROTEIN YKOW"/>
    <property type="match status" value="1"/>
</dbReference>
<reference evidence="3" key="1">
    <citation type="submission" date="2021-04" db="EMBL/GenBank/DDBJ databases">
        <title>Isolation of p-tert-butylphenol degrading bacteria Sphingobium phenoxybenzoativorans Tas13 from active sludge.</title>
        <authorList>
            <person name="Li Y."/>
        </authorList>
    </citation>
    <scope>NUCLEOTIDE SEQUENCE</scope>
    <source>
        <strain evidence="3">Tas13</strain>
    </source>
</reference>
<dbReference type="PANTHER" id="PTHR33121">
    <property type="entry name" value="CYCLIC DI-GMP PHOSPHODIESTERASE PDEF"/>
    <property type="match status" value="1"/>
</dbReference>
<dbReference type="InterPro" id="IPR035919">
    <property type="entry name" value="EAL_sf"/>
</dbReference>
<evidence type="ECO:0000313" key="3">
    <source>
        <dbReference type="EMBL" id="QUT04597.1"/>
    </source>
</evidence>
<dbReference type="CDD" id="cd01948">
    <property type="entry name" value="EAL"/>
    <property type="match status" value="1"/>
</dbReference>
<dbReference type="KEGG" id="spph:KFK14_16325"/>
<dbReference type="Proteomes" id="UP000681425">
    <property type="component" value="Chromosome"/>
</dbReference>
<keyword evidence="1" id="KW-0812">Transmembrane</keyword>
<dbReference type="PROSITE" id="PS50883">
    <property type="entry name" value="EAL"/>
    <property type="match status" value="1"/>
</dbReference>
<feature type="transmembrane region" description="Helical" evidence="1">
    <location>
        <begin position="324"/>
        <end position="345"/>
    </location>
</feature>
<dbReference type="RefSeq" id="WP_212608387.1">
    <property type="nucleotide sequence ID" value="NZ_CP073910.1"/>
</dbReference>
<keyword evidence="1" id="KW-0472">Membrane</keyword>
<dbReference type="SMART" id="SM01080">
    <property type="entry name" value="CHASE2"/>
    <property type="match status" value="1"/>
</dbReference>
<gene>
    <name evidence="3" type="ORF">KFK14_16325</name>
</gene>
<feature type="transmembrane region" description="Helical" evidence="1">
    <location>
        <begin position="276"/>
        <end position="294"/>
    </location>
</feature>
<dbReference type="Pfam" id="PF00563">
    <property type="entry name" value="EAL"/>
    <property type="match status" value="1"/>
</dbReference>
<dbReference type="InterPro" id="IPR050706">
    <property type="entry name" value="Cyclic-di-GMP_PDE-like"/>
</dbReference>
<keyword evidence="4" id="KW-1185">Reference proteome</keyword>
<feature type="domain" description="EAL" evidence="2">
    <location>
        <begin position="513"/>
        <end position="766"/>
    </location>
</feature>
<protein>
    <submittedName>
        <fullName evidence="3">EAL domain-containing protein</fullName>
    </submittedName>
</protein>